<evidence type="ECO:0000256" key="5">
    <source>
        <dbReference type="ARBA" id="ARBA00022989"/>
    </source>
</evidence>
<keyword evidence="10" id="KW-1185">Reference proteome</keyword>
<dbReference type="PANTHER" id="PTHR30353:SF15">
    <property type="entry name" value="INNER MEMBRANE PROTEIN YABI"/>
    <property type="match status" value="1"/>
</dbReference>
<protein>
    <recommendedName>
        <fullName evidence="8">VTT domain-containing protein</fullName>
    </recommendedName>
</protein>
<dbReference type="GO" id="GO:0005886">
    <property type="term" value="C:plasma membrane"/>
    <property type="evidence" value="ECO:0007669"/>
    <property type="project" value="UniProtKB-SubCell"/>
</dbReference>
<feature type="transmembrane region" description="Helical" evidence="7">
    <location>
        <begin position="140"/>
        <end position="165"/>
    </location>
</feature>
<keyword evidence="6 7" id="KW-0472">Membrane</keyword>
<dbReference type="KEGG" id="baj:BCTU_091"/>
<proteinExistence type="inferred from homology"/>
<evidence type="ECO:0000256" key="6">
    <source>
        <dbReference type="ARBA" id="ARBA00023136"/>
    </source>
</evidence>
<keyword evidence="3 7" id="KW-1003">Cell membrane</keyword>
<dbReference type="Proteomes" id="UP000006811">
    <property type="component" value="Chromosome"/>
</dbReference>
<evidence type="ECO:0000256" key="3">
    <source>
        <dbReference type="ARBA" id="ARBA00022475"/>
    </source>
</evidence>
<evidence type="ECO:0000256" key="7">
    <source>
        <dbReference type="RuleBase" id="RU367016"/>
    </source>
</evidence>
<name>F7WZ32_9GAMM</name>
<dbReference type="HOGENOM" id="CLU_044208_3_2_6"/>
<evidence type="ECO:0000256" key="1">
    <source>
        <dbReference type="ARBA" id="ARBA00004651"/>
    </source>
</evidence>
<sequence length="223" mass="26014">MKSFLMYTTHFAINHLNIIVFIMSFLESLALIGLVLPGLVIMGSFGTLIGNGQLNFYHAWICSALGCIIGDIFSYYFGIKFRNKINNILLFQINKNLIEKIQTFLYKYNFITVFLGKFIGPTRPLIPMLSGVLKLSFYKFLIPDILACILWPIIYFSPGICTLIIFKYLTNKIKNKFYHIIIGSGIGIFILFSYMIYRYLYKNKKQDIKKILMLKLEFIFLYF</sequence>
<accession>F7WZ32</accession>
<feature type="transmembrane region" description="Helical" evidence="7">
    <location>
        <begin position="177"/>
        <end position="197"/>
    </location>
</feature>
<dbReference type="PANTHER" id="PTHR30353">
    <property type="entry name" value="INNER MEMBRANE PROTEIN DEDA-RELATED"/>
    <property type="match status" value="1"/>
</dbReference>
<dbReference type="eggNOG" id="COG0586">
    <property type="taxonomic scope" value="Bacteria"/>
</dbReference>
<dbReference type="InterPro" id="IPR032818">
    <property type="entry name" value="DedA-like"/>
</dbReference>
<comment type="subcellular location">
    <subcellularLocation>
        <location evidence="1 7">Cell membrane</location>
        <topology evidence="1 7">Multi-pass membrane protein</topology>
    </subcellularLocation>
</comment>
<comment type="similarity">
    <text evidence="2 7">Belongs to the DedA family.</text>
</comment>
<dbReference type="STRING" id="261317.BCTU_091"/>
<reference evidence="9 10" key="1">
    <citation type="journal article" date="2011" name="Appl. Environ. Microbiol.">
        <title>The genome of Buchnera aphidicola from the aphid Cinara tujafilina provides new clues about the evolutionary history of metabolic losses in bacterial endosymbionts.</title>
        <authorList>
            <person name="Lamelas A."/>
            <person name="Gosalbes M.J."/>
            <person name="Moya A."/>
            <person name="Latorre A."/>
        </authorList>
    </citation>
    <scope>NUCLEOTIDE SEQUENCE [LARGE SCALE GENOMIC DNA]</scope>
    <source>
        <strain evidence="10">Cinara tujafilina</strain>
    </source>
</reference>
<dbReference type="AlphaFoldDB" id="F7WZ32"/>
<dbReference type="OrthoDB" id="9780918at2"/>
<evidence type="ECO:0000256" key="2">
    <source>
        <dbReference type="ARBA" id="ARBA00010792"/>
    </source>
</evidence>
<dbReference type="EMBL" id="CP001817">
    <property type="protein sequence ID" value="AEH39682.1"/>
    <property type="molecule type" value="Genomic_DNA"/>
</dbReference>
<organism evidence="9 10">
    <name type="scientific">Buchnera aphidicola</name>
    <name type="common">Cinara tujafilina</name>
    <dbReference type="NCBI Taxonomy" id="261317"/>
    <lineage>
        <taxon>Bacteria</taxon>
        <taxon>Pseudomonadati</taxon>
        <taxon>Pseudomonadota</taxon>
        <taxon>Gammaproteobacteria</taxon>
        <taxon>Enterobacterales</taxon>
        <taxon>Erwiniaceae</taxon>
        <taxon>Buchnera</taxon>
    </lineage>
</organism>
<evidence type="ECO:0000256" key="4">
    <source>
        <dbReference type="ARBA" id="ARBA00022692"/>
    </source>
</evidence>
<feature type="transmembrane region" description="Helical" evidence="7">
    <location>
        <begin position="104"/>
        <end position="120"/>
    </location>
</feature>
<feature type="transmembrane region" description="Helical" evidence="7">
    <location>
        <begin position="12"/>
        <end position="36"/>
    </location>
</feature>
<evidence type="ECO:0000313" key="9">
    <source>
        <dbReference type="EMBL" id="AEH39682.1"/>
    </source>
</evidence>
<keyword evidence="5 7" id="KW-1133">Transmembrane helix</keyword>
<gene>
    <name evidence="9" type="primary">yabl</name>
    <name evidence="9" type="ORF">BCTU_091</name>
</gene>
<keyword evidence="4 7" id="KW-0812">Transmembrane</keyword>
<evidence type="ECO:0000313" key="10">
    <source>
        <dbReference type="Proteomes" id="UP000006811"/>
    </source>
</evidence>
<dbReference type="Pfam" id="PF09335">
    <property type="entry name" value="VTT_dom"/>
    <property type="match status" value="1"/>
</dbReference>
<dbReference type="InterPro" id="IPR032816">
    <property type="entry name" value="VTT_dom"/>
</dbReference>
<evidence type="ECO:0000259" key="8">
    <source>
        <dbReference type="Pfam" id="PF09335"/>
    </source>
</evidence>
<feature type="domain" description="VTT" evidence="8">
    <location>
        <begin position="37"/>
        <end position="159"/>
    </location>
</feature>
<feature type="transmembrane region" description="Helical" evidence="7">
    <location>
        <begin position="56"/>
        <end position="77"/>
    </location>
</feature>